<accession>A0A5R9LIN8</accession>
<evidence type="ECO:0000256" key="4">
    <source>
        <dbReference type="ARBA" id="ARBA00038138"/>
    </source>
</evidence>
<dbReference type="AlphaFoldDB" id="A0A5R9LIN8"/>
<organism evidence="7 8">
    <name type="scientific">Klebsiella indica</name>
    <dbReference type="NCBI Taxonomy" id="2582917"/>
    <lineage>
        <taxon>Bacteria</taxon>
        <taxon>Pseudomonadati</taxon>
        <taxon>Pseudomonadota</taxon>
        <taxon>Gammaproteobacteria</taxon>
        <taxon>Enterobacterales</taxon>
        <taxon>Enterobacteriaceae</taxon>
        <taxon>Klebsiella/Raoultella group</taxon>
        <taxon>Klebsiella</taxon>
    </lineage>
</organism>
<dbReference type="GO" id="GO:0042597">
    <property type="term" value="C:periplasmic space"/>
    <property type="evidence" value="ECO:0007669"/>
    <property type="project" value="UniProtKB-SubCell"/>
</dbReference>
<evidence type="ECO:0000256" key="5">
    <source>
        <dbReference type="SAM" id="SignalP"/>
    </source>
</evidence>
<feature type="domain" description="YdgH/BhsA/McbA-like" evidence="6">
    <location>
        <begin position="34"/>
        <end position="86"/>
    </location>
</feature>
<evidence type="ECO:0000313" key="8">
    <source>
        <dbReference type="Proteomes" id="UP000307430"/>
    </source>
</evidence>
<dbReference type="RefSeq" id="WP_138360578.1">
    <property type="nucleotide sequence ID" value="NZ_JBCIVH010000001.1"/>
</dbReference>
<evidence type="ECO:0000256" key="1">
    <source>
        <dbReference type="ARBA" id="ARBA00004418"/>
    </source>
</evidence>
<dbReference type="Pfam" id="PF07338">
    <property type="entry name" value="YdgH_BhsA-like"/>
    <property type="match status" value="1"/>
</dbReference>
<name>A0A5R9LIN8_9ENTR</name>
<comment type="subcellular location">
    <subcellularLocation>
        <location evidence="1">Periplasm</location>
    </subcellularLocation>
</comment>
<dbReference type="NCBIfam" id="NF007611">
    <property type="entry name" value="PRK10259.1"/>
    <property type="match status" value="1"/>
</dbReference>
<dbReference type="PANTHER" id="PTHR34156:SF1">
    <property type="entry name" value="PERIPLASMIC PROTEIN"/>
    <property type="match status" value="1"/>
</dbReference>
<dbReference type="InterPro" id="IPR025543">
    <property type="entry name" value="Dodecin-like"/>
</dbReference>
<dbReference type="InterPro" id="IPR036275">
    <property type="entry name" value="YdgH-like_sf"/>
</dbReference>
<evidence type="ECO:0000313" key="7">
    <source>
        <dbReference type="EMBL" id="TLV19191.1"/>
    </source>
</evidence>
<evidence type="ECO:0000259" key="6">
    <source>
        <dbReference type="Pfam" id="PF07338"/>
    </source>
</evidence>
<dbReference type="NCBIfam" id="NF047859">
    <property type="entry name" value="StressCuResBhsA"/>
    <property type="match status" value="1"/>
</dbReference>
<feature type="chain" id="PRO_5024385574" evidence="5">
    <location>
        <begin position="23"/>
        <end position="86"/>
    </location>
</feature>
<dbReference type="PANTHER" id="PTHR34156">
    <property type="entry name" value="OUTER MEMBRANE PROTEIN-RELATED-RELATED"/>
    <property type="match status" value="1"/>
</dbReference>
<comment type="caution">
    <text evidence="7">The sequence shown here is derived from an EMBL/GenBank/DDBJ whole genome shotgun (WGS) entry which is preliminary data.</text>
</comment>
<proteinExistence type="inferred from homology"/>
<dbReference type="Proteomes" id="UP000307430">
    <property type="component" value="Unassembled WGS sequence"/>
</dbReference>
<dbReference type="InterPro" id="IPR010854">
    <property type="entry name" value="YdgH/BhsA/McbA-like_dom"/>
</dbReference>
<keyword evidence="3" id="KW-0574">Periplasm</keyword>
<evidence type="ECO:0000256" key="3">
    <source>
        <dbReference type="ARBA" id="ARBA00022764"/>
    </source>
</evidence>
<dbReference type="SUPFAM" id="SSF159871">
    <property type="entry name" value="YdgH-like"/>
    <property type="match status" value="1"/>
</dbReference>
<keyword evidence="2 5" id="KW-0732">Signal</keyword>
<dbReference type="EMBL" id="VCHQ01000011">
    <property type="protein sequence ID" value="TLV19191.1"/>
    <property type="molecule type" value="Genomic_DNA"/>
</dbReference>
<comment type="similarity">
    <text evidence="4">Belongs to the BhsA/McbA family.</text>
</comment>
<reference evidence="7 8" key="1">
    <citation type="submission" date="2019-05" db="EMBL/GenBank/DDBJ databases">
        <title>Genome sequence of Klebsiella sp strain TOUT106.</title>
        <authorList>
            <person name="Rahi P."/>
            <person name="Chaudhari D."/>
        </authorList>
    </citation>
    <scope>NUCLEOTIDE SEQUENCE [LARGE SCALE GENOMIC DNA]</scope>
    <source>
        <strain evidence="7 8">TOUT106</strain>
    </source>
</reference>
<sequence>MKTIKYTAAAIALSALSFGAFAAQPVTSAQAASMTKIGVVSAERATTLDGLEAKLAAKADAAGATAYSITSANTNNKVSGTAVIYK</sequence>
<feature type="signal peptide" evidence="5">
    <location>
        <begin position="1"/>
        <end position="22"/>
    </location>
</feature>
<protein>
    <submittedName>
        <fullName evidence="7">DUF1471 domain-containing protein</fullName>
    </submittedName>
</protein>
<gene>
    <name evidence="7" type="ORF">FE839_09430</name>
</gene>
<dbReference type="InterPro" id="IPR051096">
    <property type="entry name" value="BhsA/McbA_stress_biofilm_assoc"/>
</dbReference>
<dbReference type="Gene3D" id="3.30.1660.10">
    <property type="entry name" value="Flavin-binding protein dodecin"/>
    <property type="match status" value="1"/>
</dbReference>
<keyword evidence="8" id="KW-1185">Reference proteome</keyword>
<evidence type="ECO:0000256" key="2">
    <source>
        <dbReference type="ARBA" id="ARBA00022729"/>
    </source>
</evidence>